<dbReference type="AlphaFoldDB" id="A0A8J4AVC6"/>
<name>A0A8J4AVC6_9CHLO</name>
<protein>
    <submittedName>
        <fullName evidence="5">Uncharacterized protein</fullName>
    </submittedName>
</protein>
<reference evidence="5" key="1">
    <citation type="journal article" date="2021" name="Proc. Natl. Acad. Sci. U.S.A.">
        <title>Three genomes in the algal genus Volvox reveal the fate of a haploid sex-determining region after a transition to homothallism.</title>
        <authorList>
            <person name="Yamamoto K."/>
            <person name="Hamaji T."/>
            <person name="Kawai-Toyooka H."/>
            <person name="Matsuzaki R."/>
            <person name="Takahashi F."/>
            <person name="Nishimura Y."/>
            <person name="Kawachi M."/>
            <person name="Noguchi H."/>
            <person name="Minakuchi Y."/>
            <person name="Umen J.G."/>
            <person name="Toyoda A."/>
            <person name="Nozaki H."/>
        </authorList>
    </citation>
    <scope>NUCLEOTIDE SEQUENCE</scope>
    <source>
        <strain evidence="5">NIES-3780</strain>
    </source>
</reference>
<dbReference type="Gene3D" id="2.130.10.10">
    <property type="entry name" value="YVTN repeat-like/Quinoprotein amine dehydrogenase"/>
    <property type="match status" value="1"/>
</dbReference>
<dbReference type="SMART" id="SM00320">
    <property type="entry name" value="WD40"/>
    <property type="match status" value="4"/>
</dbReference>
<evidence type="ECO:0000256" key="1">
    <source>
        <dbReference type="ARBA" id="ARBA00022574"/>
    </source>
</evidence>
<dbReference type="InterPro" id="IPR044715">
    <property type="entry name" value="WDR86-like"/>
</dbReference>
<dbReference type="Proteomes" id="UP000747399">
    <property type="component" value="Unassembled WGS sequence"/>
</dbReference>
<dbReference type="InterPro" id="IPR001680">
    <property type="entry name" value="WD40_rpt"/>
</dbReference>
<evidence type="ECO:0000256" key="4">
    <source>
        <dbReference type="SAM" id="MobiDB-lite"/>
    </source>
</evidence>
<sequence length="459" mass="48633">MDDWSGDGRGNYRGRPSGGFGGGGGRYNDNYYRGRGGRAGGGYYDGSGPGGYYDGPQGGRGGRGGSRGGYQDDYQVGGYQGGGGYDGGGYRGGGGRFNDGGSRRGFRGGRTWNNAGQKRQQQQQQQQYNSNPPPNLTLLKTIQAHTGAITCLSYDQATNALYSGSKDGKIKQWDCNSGQVVHEENLNGQVTAILFVQGFLFVAYVKGQGRDQDGIINVYNTAAGKTQMIPGHRGYINQLMVANNLLFSCGQDNSIRVWGMEGEAFVCKQILDKDKGGHTSSVHSFEMINGFLVSGDSCGTLKIWDPTTGTCTQTLPMAHAHIITSILQYGNNILSGSSDSTMKVWELTNPPMPGAVVKPEPIDSYFADDGASRGGGRYRQGGVPNAILTMDGSPDNKGESMLAIATIKTGVSLYNVDQGMTLLGTLPGVDVVRAITNVPGAAIILGDDNGQVHIFSWSG</sequence>
<keyword evidence="1 3" id="KW-0853">WD repeat</keyword>
<dbReference type="SUPFAM" id="SSF50978">
    <property type="entry name" value="WD40 repeat-like"/>
    <property type="match status" value="1"/>
</dbReference>
<feature type="repeat" description="WD" evidence="3">
    <location>
        <begin position="275"/>
        <end position="314"/>
    </location>
</feature>
<feature type="repeat" description="WD" evidence="3">
    <location>
        <begin position="229"/>
        <end position="261"/>
    </location>
</feature>
<dbReference type="PROSITE" id="PS00678">
    <property type="entry name" value="WD_REPEATS_1"/>
    <property type="match status" value="1"/>
</dbReference>
<feature type="repeat" description="WD" evidence="3">
    <location>
        <begin position="330"/>
        <end position="349"/>
    </location>
</feature>
<dbReference type="PROSITE" id="PS50082">
    <property type="entry name" value="WD_REPEATS_2"/>
    <property type="match status" value="4"/>
</dbReference>
<dbReference type="InterPro" id="IPR020472">
    <property type="entry name" value="WD40_PAC1"/>
</dbReference>
<dbReference type="PROSITE" id="PS50294">
    <property type="entry name" value="WD_REPEATS_REGION"/>
    <property type="match status" value="1"/>
</dbReference>
<dbReference type="InterPro" id="IPR036322">
    <property type="entry name" value="WD40_repeat_dom_sf"/>
</dbReference>
<evidence type="ECO:0000256" key="3">
    <source>
        <dbReference type="PROSITE-ProRule" id="PRU00221"/>
    </source>
</evidence>
<feature type="compositionally biased region" description="Gly residues" evidence="4">
    <location>
        <begin position="37"/>
        <end position="68"/>
    </location>
</feature>
<keyword evidence="2" id="KW-0677">Repeat</keyword>
<evidence type="ECO:0000313" key="5">
    <source>
        <dbReference type="EMBL" id="GIL47681.1"/>
    </source>
</evidence>
<evidence type="ECO:0000313" key="6">
    <source>
        <dbReference type="Proteomes" id="UP000747399"/>
    </source>
</evidence>
<accession>A0A8J4AVC6</accession>
<feature type="compositionally biased region" description="Gly residues" evidence="4">
    <location>
        <begin position="7"/>
        <end position="26"/>
    </location>
</feature>
<dbReference type="Pfam" id="PF00400">
    <property type="entry name" value="WD40"/>
    <property type="match status" value="4"/>
</dbReference>
<feature type="region of interest" description="Disordered" evidence="4">
    <location>
        <begin position="93"/>
        <end position="136"/>
    </location>
</feature>
<gene>
    <name evidence="5" type="ORF">Vafri_4444</name>
</gene>
<dbReference type="InterPro" id="IPR015943">
    <property type="entry name" value="WD40/YVTN_repeat-like_dom_sf"/>
</dbReference>
<dbReference type="PANTHER" id="PTHR44489:SF11">
    <property type="entry name" value="WD REPEAT DOMAIN 86"/>
    <property type="match status" value="1"/>
</dbReference>
<keyword evidence="6" id="KW-1185">Reference proteome</keyword>
<dbReference type="PRINTS" id="PR00320">
    <property type="entry name" value="GPROTEINBRPT"/>
</dbReference>
<organism evidence="5 6">
    <name type="scientific">Volvox africanus</name>
    <dbReference type="NCBI Taxonomy" id="51714"/>
    <lineage>
        <taxon>Eukaryota</taxon>
        <taxon>Viridiplantae</taxon>
        <taxon>Chlorophyta</taxon>
        <taxon>core chlorophytes</taxon>
        <taxon>Chlorophyceae</taxon>
        <taxon>CS clade</taxon>
        <taxon>Chlamydomonadales</taxon>
        <taxon>Volvocaceae</taxon>
        <taxon>Volvox</taxon>
    </lineage>
</organism>
<feature type="repeat" description="WD" evidence="3">
    <location>
        <begin position="142"/>
        <end position="183"/>
    </location>
</feature>
<dbReference type="InterPro" id="IPR019775">
    <property type="entry name" value="WD40_repeat_CS"/>
</dbReference>
<comment type="caution">
    <text evidence="5">The sequence shown here is derived from an EMBL/GenBank/DDBJ whole genome shotgun (WGS) entry which is preliminary data.</text>
</comment>
<dbReference type="PANTHER" id="PTHR44489">
    <property type="match status" value="1"/>
</dbReference>
<evidence type="ECO:0000256" key="2">
    <source>
        <dbReference type="ARBA" id="ARBA00022737"/>
    </source>
</evidence>
<proteinExistence type="predicted"/>
<feature type="region of interest" description="Disordered" evidence="4">
    <location>
        <begin position="1"/>
        <end position="81"/>
    </location>
</feature>
<dbReference type="EMBL" id="BNCO01000004">
    <property type="protein sequence ID" value="GIL47681.1"/>
    <property type="molecule type" value="Genomic_DNA"/>
</dbReference>